<dbReference type="Pfam" id="PF13551">
    <property type="entry name" value="HTH_29"/>
    <property type="match status" value="1"/>
</dbReference>
<evidence type="ECO:0000313" key="1">
    <source>
        <dbReference type="EMBL" id="QYF48573.1"/>
    </source>
</evidence>
<accession>A0ABX8V035</accession>
<reference evidence="1 2" key="1">
    <citation type="journal article" date="2022" name="bioRxiv">
        <title>Ecology and evolution of chlamydial symbionts of arthropods.</title>
        <authorList>
            <person name="Halter T."/>
            <person name="Koestlbacher S."/>
            <person name="Collingro A."/>
            <person name="Sixt B.S."/>
            <person name="Toenshoff E.R."/>
            <person name="Hendrickx F."/>
            <person name="Kostanjsek R."/>
            <person name="Horn M."/>
        </authorList>
    </citation>
    <scope>NUCLEOTIDE SEQUENCE [LARGE SCALE GENOMIC DNA]</scope>
    <source>
        <strain evidence="1">W744xW776</strain>
    </source>
</reference>
<keyword evidence="2" id="KW-1185">Reference proteome</keyword>
<evidence type="ECO:0000313" key="2">
    <source>
        <dbReference type="Proteomes" id="UP000826014"/>
    </source>
</evidence>
<organism evidence="1 2">
    <name type="scientific">Candidatus Rhabdochlamydia oedothoracis</name>
    <dbReference type="NCBI Taxonomy" id="2720720"/>
    <lineage>
        <taxon>Bacteria</taxon>
        <taxon>Pseudomonadati</taxon>
        <taxon>Chlamydiota</taxon>
        <taxon>Chlamydiia</taxon>
        <taxon>Parachlamydiales</taxon>
        <taxon>Candidatus Rhabdochlamydiaceae</taxon>
        <taxon>Candidatus Rhabdochlamydia</taxon>
    </lineage>
</organism>
<sequence length="59" mass="6747">MIKNKLGLLKLAKTLGNVSQACKHMGYSKESFYTYKELYEKGGEAALQEISRRDLLHNQ</sequence>
<dbReference type="EMBL" id="CP075587">
    <property type="protein sequence ID" value="QYF48573.1"/>
    <property type="molecule type" value="Genomic_DNA"/>
</dbReference>
<name>A0ABX8V035_9BACT</name>
<dbReference type="Proteomes" id="UP000826014">
    <property type="component" value="Chromosome"/>
</dbReference>
<protein>
    <submittedName>
        <fullName evidence="1">Winged helix-turn helix</fullName>
    </submittedName>
</protein>
<gene>
    <name evidence="1" type="ORF">RHABOEDO_000759</name>
</gene>
<proteinExistence type="predicted"/>